<dbReference type="HOGENOM" id="CLU_3239669_0_0_5"/>
<protein>
    <submittedName>
        <fullName evidence="1">Uncharacterized protein</fullName>
    </submittedName>
</protein>
<proteinExistence type="predicted"/>
<dbReference type="KEGG" id="sfd:USDA257_c57220"/>
<dbReference type="EMBL" id="CP003563">
    <property type="protein sequence ID" value="AFL54233.1"/>
    <property type="molecule type" value="Genomic_DNA"/>
</dbReference>
<name>I3XEC7_SINF2</name>
<reference evidence="1 2" key="1">
    <citation type="journal article" date="2012" name="J. Bacteriol.">
        <title>Complete genome sequence of the broad-host-range strain Sinorhizobium fredii USDA257.</title>
        <authorList>
            <person name="Schuldes J."/>
            <person name="Rodriguez Orbegoso M."/>
            <person name="Schmeisser C."/>
            <person name="Krishnan H.B."/>
            <person name="Daniel R."/>
            <person name="Streit W.R."/>
        </authorList>
    </citation>
    <scope>NUCLEOTIDE SEQUENCE [LARGE SCALE GENOMIC DNA]</scope>
    <source>
        <strain evidence="1 2">USDA 257</strain>
    </source>
</reference>
<evidence type="ECO:0000313" key="2">
    <source>
        <dbReference type="Proteomes" id="UP000006180"/>
    </source>
</evidence>
<dbReference type="PATRIC" id="fig|1185652.3.peg.5939"/>
<accession>I3XEC7</accession>
<organism evidence="1 2">
    <name type="scientific">Sinorhizobium fredii (strain USDA 257)</name>
    <dbReference type="NCBI Taxonomy" id="1185652"/>
    <lineage>
        <taxon>Bacteria</taxon>
        <taxon>Pseudomonadati</taxon>
        <taxon>Pseudomonadota</taxon>
        <taxon>Alphaproteobacteria</taxon>
        <taxon>Hyphomicrobiales</taxon>
        <taxon>Rhizobiaceae</taxon>
        <taxon>Sinorhizobium/Ensifer group</taxon>
        <taxon>Sinorhizobium</taxon>
    </lineage>
</organism>
<dbReference type="AlphaFoldDB" id="I3XEC7"/>
<gene>
    <name evidence="1" type="ORF">USDA257_c57220</name>
</gene>
<sequence>MCLAIPQPVPSAEAPCAHEPTVASVEKSYYFSRIRALAQVFQP</sequence>
<dbReference type="Proteomes" id="UP000006180">
    <property type="component" value="Chromosome"/>
</dbReference>
<evidence type="ECO:0000313" key="1">
    <source>
        <dbReference type="EMBL" id="AFL54233.1"/>
    </source>
</evidence>